<dbReference type="Proteomes" id="UP000002051">
    <property type="component" value="Unassembled WGS sequence"/>
</dbReference>
<dbReference type="EnsemblPlants" id="AES81642">
    <property type="protein sequence ID" value="AES81642"/>
    <property type="gene ID" value="MTR_7g099000"/>
</dbReference>
<sequence>MKTMPTTSEEETSIDSDWVKQFLEMSDEELSEVVVVAVDDDDDCVVLDGDPENQVNCDNDTPTGSDEEILVVGEKGQIACRDYPHSRHLCGNFPYSSTPHERHCGQCHCYVCDSPAPCLKWGDGLLNTDHCHATDKSDIWKTLRQDSLSASTKSGNVVNSQPNHMLPLETARLSPNSVLVNHTSRSTALLPLSANLIPQNQAYWNACSSLSSRLQNQVSRSTETHPHSVNLIPQNQAYLPIAMNARSSLGSGLQLQVSRSAETHPLSVNLMPQNQASRQITMNAYSSLGSGLQNQASRSTETHPHSVNLMPQNQVSRQITMNACSSLGSGLQNQASRSTATHPHSVNLMPQNQVSRQITMNACSSLGSGLQNQASRSTATHPQSVNLIPQNQASQPITINAMPLQNYRLQNQISRPNNAPGCSTASNFTIPNGANNGICQESGPTLARNRYPSNTAARMPLGVRNHAIQKKRGHGVGTGNPVTMNHVTAPGAPGFSNHINTQYSDRSNAAAATGFSNSRNGYGQDGIRITNAINPLLTQPSHSLAYETQPSYQSNSIQNLYGYNNFQGDESLSSYVARLNTNRYLNEHQIGSQNENIINSGATVQDVFQQNPHGGIQNEGFLARDSSGAENTNQNISYVQNLVSQNISQNANESSTPFNGNTQLSLDDIKHILFDSN</sequence>
<dbReference type="eggNOG" id="ENOG502SCCC">
    <property type="taxonomic scope" value="Eukaryota"/>
</dbReference>
<evidence type="ECO:0000313" key="2">
    <source>
        <dbReference type="EMBL" id="RHN48308.1"/>
    </source>
</evidence>
<dbReference type="InterPro" id="IPR053234">
    <property type="entry name" value="RPM1_Interactor"/>
</dbReference>
<dbReference type="Proteomes" id="UP000265566">
    <property type="component" value="Chromosome 7"/>
</dbReference>
<keyword evidence="4" id="KW-1185">Reference proteome</keyword>
<name>G7KYI1_MEDTR</name>
<dbReference type="OrthoDB" id="266020at2759"/>
<protein>
    <submittedName>
        <fullName evidence="1 3">Uncharacterized protein</fullName>
    </submittedName>
</protein>
<reference evidence="2" key="4">
    <citation type="journal article" date="2018" name="Nat. Plants">
        <title>Whole-genome landscape of Medicago truncatula symbiotic genes.</title>
        <authorList>
            <person name="Pecrix Y."/>
            <person name="Gamas P."/>
            <person name="Carrere S."/>
        </authorList>
    </citation>
    <scope>NUCLEOTIDE SEQUENCE</scope>
    <source>
        <tissue evidence="2">Leaves</tissue>
    </source>
</reference>
<dbReference type="EMBL" id="CM001223">
    <property type="protein sequence ID" value="AES81642.2"/>
    <property type="molecule type" value="Genomic_DNA"/>
</dbReference>
<reference evidence="1 4" key="2">
    <citation type="journal article" date="2014" name="BMC Genomics">
        <title>An improved genome release (version Mt4.0) for the model legume Medicago truncatula.</title>
        <authorList>
            <person name="Tang H."/>
            <person name="Krishnakumar V."/>
            <person name="Bidwell S."/>
            <person name="Rosen B."/>
            <person name="Chan A."/>
            <person name="Zhou S."/>
            <person name="Gentzbittel L."/>
            <person name="Childs K.L."/>
            <person name="Yandell M."/>
            <person name="Gundlach H."/>
            <person name="Mayer K.F."/>
            <person name="Schwartz D.C."/>
            <person name="Town C.D."/>
        </authorList>
    </citation>
    <scope>GENOME REANNOTATION</scope>
    <source>
        <strain evidence="3 4">cv. Jemalong A17</strain>
    </source>
</reference>
<gene>
    <name evidence="3" type="primary">11428227</name>
    <name evidence="1" type="ordered locus">MTR_7g099000</name>
    <name evidence="2" type="ORF">MtrunA17_Chr7g0262381</name>
</gene>
<accession>A0A0C3WDE1</accession>
<reference evidence="3" key="3">
    <citation type="submission" date="2015-04" db="UniProtKB">
        <authorList>
            <consortium name="EnsemblPlants"/>
        </authorList>
    </citation>
    <scope>IDENTIFICATION</scope>
    <source>
        <strain evidence="3">cv. Jemalong A17</strain>
    </source>
</reference>
<dbReference type="HOGENOM" id="CLU_026123_0_0_1"/>
<proteinExistence type="predicted"/>
<dbReference type="KEGG" id="mtr:11428227"/>
<dbReference type="AlphaFoldDB" id="G7KYI1"/>
<organism evidence="1 4">
    <name type="scientific">Medicago truncatula</name>
    <name type="common">Barrel medic</name>
    <name type="synonym">Medicago tribuloides</name>
    <dbReference type="NCBI Taxonomy" id="3880"/>
    <lineage>
        <taxon>Eukaryota</taxon>
        <taxon>Viridiplantae</taxon>
        <taxon>Streptophyta</taxon>
        <taxon>Embryophyta</taxon>
        <taxon>Tracheophyta</taxon>
        <taxon>Spermatophyta</taxon>
        <taxon>Magnoliopsida</taxon>
        <taxon>eudicotyledons</taxon>
        <taxon>Gunneridae</taxon>
        <taxon>Pentapetalae</taxon>
        <taxon>rosids</taxon>
        <taxon>fabids</taxon>
        <taxon>Fabales</taxon>
        <taxon>Fabaceae</taxon>
        <taxon>Papilionoideae</taxon>
        <taxon>50 kb inversion clade</taxon>
        <taxon>NPAAA clade</taxon>
        <taxon>Hologalegina</taxon>
        <taxon>IRL clade</taxon>
        <taxon>Trifolieae</taxon>
        <taxon>Medicago</taxon>
    </lineage>
</organism>
<dbReference type="PANTHER" id="PTHR33443">
    <property type="entry name" value="ZGC:112980"/>
    <property type="match status" value="1"/>
</dbReference>
<accession>G7KYI1</accession>
<reference evidence="1 4" key="1">
    <citation type="journal article" date="2011" name="Nature">
        <title>The Medicago genome provides insight into the evolution of rhizobial symbioses.</title>
        <authorList>
            <person name="Young N.D."/>
            <person name="Debelle F."/>
            <person name="Oldroyd G.E."/>
            <person name="Geurts R."/>
            <person name="Cannon S.B."/>
            <person name="Udvardi M.K."/>
            <person name="Benedito V.A."/>
            <person name="Mayer K.F."/>
            <person name="Gouzy J."/>
            <person name="Schoof H."/>
            <person name="Van de Peer Y."/>
            <person name="Proost S."/>
            <person name="Cook D.R."/>
            <person name="Meyers B.C."/>
            <person name="Spannagl M."/>
            <person name="Cheung F."/>
            <person name="De Mita S."/>
            <person name="Krishnakumar V."/>
            <person name="Gundlach H."/>
            <person name="Zhou S."/>
            <person name="Mudge J."/>
            <person name="Bharti A.K."/>
            <person name="Murray J.D."/>
            <person name="Naoumkina M.A."/>
            <person name="Rosen B."/>
            <person name="Silverstein K.A."/>
            <person name="Tang H."/>
            <person name="Rombauts S."/>
            <person name="Zhao P.X."/>
            <person name="Zhou P."/>
            <person name="Barbe V."/>
            <person name="Bardou P."/>
            <person name="Bechner M."/>
            <person name="Bellec A."/>
            <person name="Berger A."/>
            <person name="Berges H."/>
            <person name="Bidwell S."/>
            <person name="Bisseling T."/>
            <person name="Choisne N."/>
            <person name="Couloux A."/>
            <person name="Denny R."/>
            <person name="Deshpande S."/>
            <person name="Dai X."/>
            <person name="Doyle J.J."/>
            <person name="Dudez A.M."/>
            <person name="Farmer A.D."/>
            <person name="Fouteau S."/>
            <person name="Franken C."/>
            <person name="Gibelin C."/>
            <person name="Gish J."/>
            <person name="Goldstein S."/>
            <person name="Gonzalez A.J."/>
            <person name="Green P.J."/>
            <person name="Hallab A."/>
            <person name="Hartog M."/>
            <person name="Hua A."/>
            <person name="Humphray S.J."/>
            <person name="Jeong D.H."/>
            <person name="Jing Y."/>
            <person name="Jocker A."/>
            <person name="Kenton S.M."/>
            <person name="Kim D.J."/>
            <person name="Klee K."/>
            <person name="Lai H."/>
            <person name="Lang C."/>
            <person name="Lin S."/>
            <person name="Macmil S.L."/>
            <person name="Magdelenat G."/>
            <person name="Matthews L."/>
            <person name="McCorrison J."/>
            <person name="Monaghan E.L."/>
            <person name="Mun J.H."/>
            <person name="Najar F.Z."/>
            <person name="Nicholson C."/>
            <person name="Noirot C."/>
            <person name="O'Bleness M."/>
            <person name="Paule C.R."/>
            <person name="Poulain J."/>
            <person name="Prion F."/>
            <person name="Qin B."/>
            <person name="Qu C."/>
            <person name="Retzel E.F."/>
            <person name="Riddle C."/>
            <person name="Sallet E."/>
            <person name="Samain S."/>
            <person name="Samson N."/>
            <person name="Sanders I."/>
            <person name="Saurat O."/>
            <person name="Scarpelli C."/>
            <person name="Schiex T."/>
            <person name="Segurens B."/>
            <person name="Severin A.J."/>
            <person name="Sherrier D.J."/>
            <person name="Shi R."/>
            <person name="Sims S."/>
            <person name="Singer S.R."/>
            <person name="Sinharoy S."/>
            <person name="Sterck L."/>
            <person name="Viollet A."/>
            <person name="Wang B.B."/>
            <person name="Wang K."/>
            <person name="Wang M."/>
            <person name="Wang X."/>
            <person name="Warfsmann J."/>
            <person name="Weissenbach J."/>
            <person name="White D.D."/>
            <person name="White J.D."/>
            <person name="Wiley G.B."/>
            <person name="Wincker P."/>
            <person name="Xing Y."/>
            <person name="Yang L."/>
            <person name="Yao Z."/>
            <person name="Ying F."/>
            <person name="Zhai J."/>
            <person name="Zhou L."/>
            <person name="Zuber A."/>
            <person name="Denarie J."/>
            <person name="Dixon R.A."/>
            <person name="May G.D."/>
            <person name="Schwartz D.C."/>
            <person name="Rogers J."/>
            <person name="Quetier F."/>
            <person name="Town C.D."/>
            <person name="Roe B.A."/>
        </authorList>
    </citation>
    <scope>NUCLEOTIDE SEQUENCE [LARGE SCALE GENOMIC DNA]</scope>
    <source>
        <strain evidence="1">A17</strain>
        <strain evidence="3 4">cv. Jemalong A17</strain>
    </source>
</reference>
<dbReference type="PANTHER" id="PTHR33443:SF35">
    <property type="entry name" value="VQ DOMAIN-CONTAINING PROTEIN"/>
    <property type="match status" value="1"/>
</dbReference>
<evidence type="ECO:0000313" key="4">
    <source>
        <dbReference type="Proteomes" id="UP000002051"/>
    </source>
</evidence>
<dbReference type="PaxDb" id="3880-AES81642"/>
<evidence type="ECO:0000313" key="3">
    <source>
        <dbReference type="EnsemblPlants" id="AES81642"/>
    </source>
</evidence>
<evidence type="ECO:0000313" key="1">
    <source>
        <dbReference type="EMBL" id="AES81642.2"/>
    </source>
</evidence>
<dbReference type="Gramene" id="rna43010">
    <property type="protein sequence ID" value="RHN48308.1"/>
    <property type="gene ID" value="gene43010"/>
</dbReference>
<dbReference type="EMBL" id="PSQE01000007">
    <property type="protein sequence ID" value="RHN48308.1"/>
    <property type="molecule type" value="Genomic_DNA"/>
</dbReference>